<protein>
    <recommendedName>
        <fullName evidence="3">Ig-like domain-containing protein</fullName>
    </recommendedName>
</protein>
<dbReference type="STRING" id="270918.APR42_06840"/>
<dbReference type="Proteomes" id="UP000051643">
    <property type="component" value="Unassembled WGS sequence"/>
</dbReference>
<dbReference type="RefSeq" id="WP_057482154.1">
    <property type="nucleotide sequence ID" value="NZ_BMWR01000001.1"/>
</dbReference>
<dbReference type="NCBIfam" id="TIGR04131">
    <property type="entry name" value="Bac_Flav_CTERM"/>
    <property type="match status" value="1"/>
</dbReference>
<dbReference type="AlphaFoldDB" id="A0A0Q9ZJH3"/>
<dbReference type="OrthoDB" id="1488818at2"/>
<sequence>MKQGSLLIFCIFLLYGSIQVVFGQGSSCESLDPFCAGNEELVFPNSNINNSNQANGQPGPDYGCLLSQPYPAWFYLQVEQTGDLRFNISQFQNEDGSGSQYDVDYIVWGPFERTDNYCEDESLSAQKIVDCSYEPDTVEQMNILNAEAGEVYVVLITNYEELPGFISLRQTNANQPNSGSTDCGILDEVLGPDRLLCGETETTLDATTDGVAFYEWYRFDENMNDFQLIAGEEESTLTIDDSGRYKVIVYENQTLRPDEDEIEVSFYSEPIANTPEDLYICDPNQTSIDLSLTSAEILDGNTSEENYRVNFYESLQELEDENPIENPSSFPIAETIEIFAQVEGVESGCLSQEISFNVEVELLPENYLPTESIICVDLNGDITQQIEIGEDLGNNYTYEWLANGTVISTNALLDFTEIPEAEIIELIVTNSQSGCSVSFQTDLAVYSRPESVVVEIEGSDFTGGYVITAEAIPGLGDNTTYEYRLDEGVWQENPVFRNLNPGYHTISAREINGCGITSSEEFYLVGYPRFFTPNGDGYNDTWNIANTAEIQILELYIFDRYGKLLKELSPGGQGWDGTYNGRSLPADDYWFKVEFEMLDGTRDHFGANFTLKR</sequence>
<reference evidence="1" key="1">
    <citation type="submission" date="2015-10" db="EMBL/GenBank/DDBJ databases">
        <title>Draft genome sequence of Salegentibacter mishustinae KCTC 12263.</title>
        <authorList>
            <person name="Lin W."/>
            <person name="Zheng Q."/>
        </authorList>
    </citation>
    <scope>NUCLEOTIDE SEQUENCE [LARGE SCALE GENOMIC DNA]</scope>
    <source>
        <strain evidence="1">KCTC 12263</strain>
    </source>
</reference>
<evidence type="ECO:0000313" key="1">
    <source>
        <dbReference type="EMBL" id="KRG28483.1"/>
    </source>
</evidence>
<proteinExistence type="predicted"/>
<evidence type="ECO:0008006" key="3">
    <source>
        <dbReference type="Google" id="ProtNLM"/>
    </source>
</evidence>
<comment type="caution">
    <text evidence="1">The sequence shown here is derived from an EMBL/GenBank/DDBJ whole genome shotgun (WGS) entry which is preliminary data.</text>
</comment>
<keyword evidence="2" id="KW-1185">Reference proteome</keyword>
<dbReference type="Pfam" id="PF13585">
    <property type="entry name" value="CHU_C"/>
    <property type="match status" value="1"/>
</dbReference>
<name>A0A0Q9ZJH3_9FLAO</name>
<dbReference type="InterPro" id="IPR026341">
    <property type="entry name" value="T9SS_type_B"/>
</dbReference>
<dbReference type="EMBL" id="LKTP01000023">
    <property type="protein sequence ID" value="KRG28483.1"/>
    <property type="molecule type" value="Genomic_DNA"/>
</dbReference>
<accession>A0A0Q9ZJH3</accession>
<gene>
    <name evidence="1" type="ORF">APR42_06840</name>
</gene>
<organism evidence="1 2">
    <name type="scientific">Salegentibacter mishustinae</name>
    <dbReference type="NCBI Taxonomy" id="270918"/>
    <lineage>
        <taxon>Bacteria</taxon>
        <taxon>Pseudomonadati</taxon>
        <taxon>Bacteroidota</taxon>
        <taxon>Flavobacteriia</taxon>
        <taxon>Flavobacteriales</taxon>
        <taxon>Flavobacteriaceae</taxon>
        <taxon>Salegentibacter</taxon>
    </lineage>
</organism>
<evidence type="ECO:0000313" key="2">
    <source>
        <dbReference type="Proteomes" id="UP000051643"/>
    </source>
</evidence>